<protein>
    <submittedName>
        <fullName evidence="2">Hypp2556 protein</fullName>
    </submittedName>
</protein>
<accession>A0A8J9ZTF5</accession>
<organism evidence="2 3">
    <name type="scientific">Branchiostoma lanceolatum</name>
    <name type="common">Common lancelet</name>
    <name type="synonym">Amphioxus lanceolatum</name>
    <dbReference type="NCBI Taxonomy" id="7740"/>
    <lineage>
        <taxon>Eukaryota</taxon>
        <taxon>Metazoa</taxon>
        <taxon>Chordata</taxon>
        <taxon>Cephalochordata</taxon>
        <taxon>Leptocardii</taxon>
        <taxon>Amphioxiformes</taxon>
        <taxon>Branchiostomatidae</taxon>
        <taxon>Branchiostoma</taxon>
    </lineage>
</organism>
<feature type="region of interest" description="Disordered" evidence="1">
    <location>
        <begin position="62"/>
        <end position="93"/>
    </location>
</feature>
<evidence type="ECO:0000313" key="3">
    <source>
        <dbReference type="Proteomes" id="UP000838412"/>
    </source>
</evidence>
<dbReference type="EMBL" id="OV696689">
    <property type="protein sequence ID" value="CAH1262475.1"/>
    <property type="molecule type" value="Genomic_DNA"/>
</dbReference>
<keyword evidence="3" id="KW-1185">Reference proteome</keyword>
<evidence type="ECO:0000313" key="2">
    <source>
        <dbReference type="EMBL" id="CAH1262475.1"/>
    </source>
</evidence>
<proteinExistence type="predicted"/>
<name>A0A8J9ZTF5_BRALA</name>
<dbReference type="AlphaFoldDB" id="A0A8J9ZTF5"/>
<reference evidence="2" key="1">
    <citation type="submission" date="2022-01" db="EMBL/GenBank/DDBJ databases">
        <authorList>
            <person name="Braso-Vives M."/>
        </authorList>
    </citation>
    <scope>NUCLEOTIDE SEQUENCE</scope>
</reference>
<sequence>MWVADSSYFLRIAVRERKDWLIAVRRAFIAGPAPRRETVQQPDRINNSRWQLERAIRRWRVGDGGAVGPRSSGADVRGKVLEKEPEERQRKQP</sequence>
<evidence type="ECO:0000256" key="1">
    <source>
        <dbReference type="SAM" id="MobiDB-lite"/>
    </source>
</evidence>
<gene>
    <name evidence="2" type="primary">Hypp2556</name>
    <name evidence="2" type="ORF">BLAG_LOCUS17516</name>
</gene>
<feature type="compositionally biased region" description="Basic and acidic residues" evidence="1">
    <location>
        <begin position="76"/>
        <end position="93"/>
    </location>
</feature>
<dbReference type="Proteomes" id="UP000838412">
    <property type="component" value="Chromosome 4"/>
</dbReference>